<gene>
    <name evidence="3" type="primary">mmfL</name>
    <name evidence="3" type="ORF">Afe05nite_49330</name>
</gene>
<evidence type="ECO:0000259" key="2">
    <source>
        <dbReference type="Pfam" id="PF03756"/>
    </source>
</evidence>
<proteinExistence type="predicted"/>
<organism evidence="3 4">
    <name type="scientific">Paractinoplanes ferrugineus</name>
    <dbReference type="NCBI Taxonomy" id="113564"/>
    <lineage>
        <taxon>Bacteria</taxon>
        <taxon>Bacillati</taxon>
        <taxon>Actinomycetota</taxon>
        <taxon>Actinomycetes</taxon>
        <taxon>Micromonosporales</taxon>
        <taxon>Micromonosporaceae</taxon>
        <taxon>Paractinoplanes</taxon>
    </lineage>
</organism>
<evidence type="ECO:0000313" key="4">
    <source>
        <dbReference type="Proteomes" id="UP000598174"/>
    </source>
</evidence>
<accession>A0A919J4Y7</accession>
<keyword evidence="4" id="KW-1185">Reference proteome</keyword>
<dbReference type="EMBL" id="BOMM01000047">
    <property type="protein sequence ID" value="GIE13093.1"/>
    <property type="molecule type" value="Genomic_DNA"/>
</dbReference>
<protein>
    <submittedName>
        <fullName evidence="3">Lactone biosynthesis protein</fullName>
    </submittedName>
</protein>
<evidence type="ECO:0000313" key="3">
    <source>
        <dbReference type="EMBL" id="GIE13093.1"/>
    </source>
</evidence>
<dbReference type="GO" id="GO:0016740">
    <property type="term" value="F:transferase activity"/>
    <property type="evidence" value="ECO:0007669"/>
    <property type="project" value="InterPro"/>
</dbReference>
<dbReference type="Pfam" id="PF03756">
    <property type="entry name" value="AfsA"/>
    <property type="match status" value="2"/>
</dbReference>
<dbReference type="NCBIfam" id="NF041195">
    <property type="entry name" value="ScbA_BarX_GamBu"/>
    <property type="match status" value="1"/>
</dbReference>
<name>A0A919J4Y7_9ACTN</name>
<dbReference type="Proteomes" id="UP000598174">
    <property type="component" value="Unassembled WGS sequence"/>
</dbReference>
<feature type="domain" description="A-factor biosynthesis hotdog" evidence="2">
    <location>
        <begin position="40"/>
        <end position="172"/>
    </location>
</feature>
<feature type="region of interest" description="Disordered" evidence="1">
    <location>
        <begin position="1"/>
        <end position="30"/>
    </location>
</feature>
<dbReference type="RefSeq" id="WP_203819548.1">
    <property type="nucleotide sequence ID" value="NZ_BAAABP010000052.1"/>
</dbReference>
<reference evidence="3" key="1">
    <citation type="submission" date="2021-01" db="EMBL/GenBank/DDBJ databases">
        <title>Whole genome shotgun sequence of Actinoplanes ferrugineus NBRC 15555.</title>
        <authorList>
            <person name="Komaki H."/>
            <person name="Tamura T."/>
        </authorList>
    </citation>
    <scope>NUCLEOTIDE SEQUENCE</scope>
    <source>
        <strain evidence="3">NBRC 15555</strain>
    </source>
</reference>
<dbReference type="InterPro" id="IPR047757">
    <property type="entry name" value="AfsA-like"/>
</dbReference>
<dbReference type="AlphaFoldDB" id="A0A919J4Y7"/>
<comment type="caution">
    <text evidence="3">The sequence shown here is derived from an EMBL/GenBank/DDBJ whole genome shotgun (WGS) entry which is preliminary data.</text>
</comment>
<feature type="domain" description="A-factor biosynthesis hotdog" evidence="2">
    <location>
        <begin position="209"/>
        <end position="328"/>
    </location>
</feature>
<sequence length="338" mass="35725">MSVQLPTAHHARPSSTPPAQGSAGDAHGGLPDPCSVAPALVHRAAAESVLVTGGVSDGPNSYLITAMLPRDQHLYDSADFGWADPMLAAEAFRQAGYYIQHRFHGVPETHKFVLSELTLRLAGTAAPSRRSWLPIDLRIVCTPTAKATSRRLCLRLDVEFIVDGVVRGHGSLLSQAVDARIYHAIRARAATDASSGPPPPVGHPLAPEAVGRRRGQDVLLAAGADPGSWLLRLDPGNAELLDHSVDHVPGMALLEAFRQAALVASAPVAGHRPALTGLSAQFAKFCEFDTPIRITAAVAPGCPVDRRSVRIAAEQDGDEVATGTMELRLVPDATGREH</sequence>
<dbReference type="InterPro" id="IPR005509">
    <property type="entry name" value="AfsA_hotdog_dom"/>
</dbReference>
<evidence type="ECO:0000256" key="1">
    <source>
        <dbReference type="SAM" id="MobiDB-lite"/>
    </source>
</evidence>